<evidence type="ECO:0000256" key="4">
    <source>
        <dbReference type="ARBA" id="ARBA00022679"/>
    </source>
</evidence>
<gene>
    <name evidence="10" type="primary">plsX</name>
    <name evidence="11" type="ORF">LfDm3_0569</name>
</gene>
<evidence type="ECO:0000256" key="1">
    <source>
        <dbReference type="ARBA" id="ARBA00001232"/>
    </source>
</evidence>
<evidence type="ECO:0000256" key="5">
    <source>
        <dbReference type="ARBA" id="ARBA00023098"/>
    </source>
</evidence>
<sequence>MIKIAIDAMGGDNAPKEIVKGVELARNEIDNVEFQLFGDSTQINSLLSNKKRIKVIQSDEVIKMEDEPVRAVKDKKNSSLVMAARAVKDGSADAFYSCGNTGAILVAGLLIIGRIKGIDRPGLITTLPVINNDTGFTLIDCGANADAKVVNVYQYALLGKYYAEKVLKINNPRIGLINNGTESDKGNKIHQKMYQALSQNDDINFIGNIESRGLLDGITDVAVTDGFTGNAVLKSIEGTALSMINMLKDGIINGGFGSKMGALLLKDTLKKIAHKMDYTKYGGAVLLGLRAPVVKSHGSSKAKTVRNTVVQIEQIITSNFVGSVKNYFSNHTDEMDDIKKGEQ</sequence>
<dbReference type="OrthoDB" id="9806408at2"/>
<evidence type="ECO:0000256" key="9">
    <source>
        <dbReference type="ARBA" id="ARBA00046608"/>
    </source>
</evidence>
<evidence type="ECO:0000313" key="11">
    <source>
        <dbReference type="EMBL" id="KID42164.1"/>
    </source>
</evidence>
<accession>A0A0C1M740</accession>
<dbReference type="EC" id="2.3.1.274" evidence="8 10"/>
<evidence type="ECO:0000256" key="6">
    <source>
        <dbReference type="ARBA" id="ARBA00023209"/>
    </source>
</evidence>
<keyword evidence="11" id="KW-0012">Acyltransferase</keyword>
<dbReference type="PATRIC" id="fig|1614.7.peg.557"/>
<comment type="subunit">
    <text evidence="9 10">Homodimer. Probably interacts with PlsY.</text>
</comment>
<proteinExistence type="inferred from homology"/>
<comment type="function">
    <text evidence="10">Catalyzes the reversible formation of acyl-phosphate (acyl-PO(4)) from acyl-[acyl-carrier-protein] (acyl-ACP). This enzyme utilizes acyl-ACP as fatty acyl donor, but not acyl-CoA.</text>
</comment>
<dbReference type="Gene3D" id="3.40.718.10">
    <property type="entry name" value="Isopropylmalate Dehydrogenase"/>
    <property type="match status" value="1"/>
</dbReference>
<evidence type="ECO:0000313" key="12">
    <source>
        <dbReference type="Proteomes" id="UP000031397"/>
    </source>
</evidence>
<comment type="caution">
    <text evidence="11">The sequence shown here is derived from an EMBL/GenBank/DDBJ whole genome shotgun (WGS) entry which is preliminary data.</text>
</comment>
<reference evidence="11 12" key="1">
    <citation type="submission" date="2014-06" db="EMBL/GenBank/DDBJ databases">
        <title>Functional and comparative genomic analyses of the Drosophila gut microbiota identify candidate symbiosis factors.</title>
        <authorList>
            <person name="Newell P.D."/>
            <person name="Chaston J.M."/>
            <person name="Douglas A.E."/>
        </authorList>
    </citation>
    <scope>NUCLEOTIDE SEQUENCE [LARGE SCALE GENOMIC DNA]</scope>
    <source>
        <strain evidence="11 12">DmCS_002</strain>
    </source>
</reference>
<dbReference type="SUPFAM" id="SSF53659">
    <property type="entry name" value="Isocitrate/Isopropylmalate dehydrogenase-like"/>
    <property type="match status" value="1"/>
</dbReference>
<dbReference type="UniPathway" id="UPA00085"/>
<keyword evidence="5 10" id="KW-0443">Lipid metabolism</keyword>
<dbReference type="RefSeq" id="WP_156112343.1">
    <property type="nucleotide sequence ID" value="NZ_JOJZ01000010.1"/>
</dbReference>
<dbReference type="GO" id="GO:0006633">
    <property type="term" value="P:fatty acid biosynthetic process"/>
    <property type="evidence" value="ECO:0007669"/>
    <property type="project" value="UniProtKB-UniRule"/>
</dbReference>
<comment type="similarity">
    <text evidence="10">Belongs to the PlsX family.</text>
</comment>
<evidence type="ECO:0000256" key="10">
    <source>
        <dbReference type="HAMAP-Rule" id="MF_00019"/>
    </source>
</evidence>
<keyword evidence="3 10" id="KW-0444">Lipid biosynthesis</keyword>
<dbReference type="HAMAP" id="MF_00019">
    <property type="entry name" value="PlsX"/>
    <property type="match status" value="1"/>
</dbReference>
<dbReference type="InterPro" id="IPR012281">
    <property type="entry name" value="Phospholipid_synth_PlsX-like"/>
</dbReference>
<evidence type="ECO:0000256" key="2">
    <source>
        <dbReference type="ARBA" id="ARBA00022490"/>
    </source>
</evidence>
<evidence type="ECO:0000256" key="8">
    <source>
        <dbReference type="ARBA" id="ARBA00024069"/>
    </source>
</evidence>
<dbReference type="NCBIfam" id="TIGR00182">
    <property type="entry name" value="plsX"/>
    <property type="match status" value="1"/>
</dbReference>
<keyword evidence="4 10" id="KW-0808">Transferase</keyword>
<protein>
    <recommendedName>
        <fullName evidence="8 10">Phosphate acyltransferase</fullName>
        <ecNumber evidence="8 10">2.3.1.274</ecNumber>
    </recommendedName>
    <alternativeName>
        <fullName evidence="10">Acyl-ACP phosphotransacylase</fullName>
    </alternativeName>
    <alternativeName>
        <fullName evidence="10">Acyl-[acyl-carrier-protein]--phosphate acyltransferase</fullName>
    </alternativeName>
    <alternativeName>
        <fullName evidence="10">Phosphate-acyl-ACP acyltransferase</fullName>
    </alternativeName>
</protein>
<name>A0A0C1M740_9LACO</name>
<dbReference type="PIRSF" id="PIRSF002465">
    <property type="entry name" value="Phsphlp_syn_PlsX"/>
    <property type="match status" value="1"/>
</dbReference>
<comment type="subcellular location">
    <subcellularLocation>
        <location evidence="10">Cytoplasm</location>
    </subcellularLocation>
    <text evidence="10">Associated with the membrane possibly through PlsY.</text>
</comment>
<dbReference type="GO" id="GO:0043811">
    <property type="term" value="F:phosphate:acyl-[acyl carrier protein] acyltransferase activity"/>
    <property type="evidence" value="ECO:0007669"/>
    <property type="project" value="UniProtKB-UniRule"/>
</dbReference>
<dbReference type="PANTHER" id="PTHR30100">
    <property type="entry name" value="FATTY ACID/PHOSPHOLIPID SYNTHESIS PROTEIN PLSX"/>
    <property type="match status" value="1"/>
</dbReference>
<keyword evidence="7 10" id="KW-1208">Phospholipid metabolism</keyword>
<evidence type="ECO:0000256" key="3">
    <source>
        <dbReference type="ARBA" id="ARBA00022516"/>
    </source>
</evidence>
<dbReference type="InterPro" id="IPR003664">
    <property type="entry name" value="FA_synthesis"/>
</dbReference>
<evidence type="ECO:0000256" key="7">
    <source>
        <dbReference type="ARBA" id="ARBA00023264"/>
    </source>
</evidence>
<comment type="catalytic activity">
    <reaction evidence="1 10">
        <text>a fatty acyl-[ACP] + phosphate = an acyl phosphate + holo-[ACP]</text>
        <dbReference type="Rhea" id="RHEA:42292"/>
        <dbReference type="Rhea" id="RHEA-COMP:9685"/>
        <dbReference type="Rhea" id="RHEA-COMP:14125"/>
        <dbReference type="ChEBI" id="CHEBI:43474"/>
        <dbReference type="ChEBI" id="CHEBI:59918"/>
        <dbReference type="ChEBI" id="CHEBI:64479"/>
        <dbReference type="ChEBI" id="CHEBI:138651"/>
        <dbReference type="EC" id="2.3.1.274"/>
    </reaction>
</comment>
<dbReference type="GeneID" id="74913255"/>
<dbReference type="EMBL" id="JOJZ01000010">
    <property type="protein sequence ID" value="KID42164.1"/>
    <property type="molecule type" value="Genomic_DNA"/>
</dbReference>
<keyword evidence="2 10" id="KW-0963">Cytoplasm</keyword>
<keyword evidence="12" id="KW-1185">Reference proteome</keyword>
<organism evidence="11 12">
    <name type="scientific">Fructilactobacillus fructivorans</name>
    <dbReference type="NCBI Taxonomy" id="1614"/>
    <lineage>
        <taxon>Bacteria</taxon>
        <taxon>Bacillati</taxon>
        <taxon>Bacillota</taxon>
        <taxon>Bacilli</taxon>
        <taxon>Lactobacillales</taxon>
        <taxon>Lactobacillaceae</taxon>
        <taxon>Fructilactobacillus</taxon>
    </lineage>
</organism>
<dbReference type="GO" id="GO:0005737">
    <property type="term" value="C:cytoplasm"/>
    <property type="evidence" value="ECO:0007669"/>
    <property type="project" value="UniProtKB-SubCell"/>
</dbReference>
<dbReference type="Pfam" id="PF02504">
    <property type="entry name" value="FA_synthesis"/>
    <property type="match status" value="1"/>
</dbReference>
<keyword evidence="6 10" id="KW-0594">Phospholipid biosynthesis</keyword>
<dbReference type="AlphaFoldDB" id="A0A0C1M740"/>
<dbReference type="Proteomes" id="UP000031397">
    <property type="component" value="Unassembled WGS sequence"/>
</dbReference>
<dbReference type="GO" id="GO:0008654">
    <property type="term" value="P:phospholipid biosynthetic process"/>
    <property type="evidence" value="ECO:0007669"/>
    <property type="project" value="UniProtKB-KW"/>
</dbReference>
<comment type="pathway">
    <text evidence="10">Lipid metabolism; phospholipid metabolism.</text>
</comment>
<dbReference type="PANTHER" id="PTHR30100:SF1">
    <property type="entry name" value="PHOSPHATE ACYLTRANSFERASE"/>
    <property type="match status" value="1"/>
</dbReference>